<feature type="chain" id="PRO_5014707500" evidence="2">
    <location>
        <begin position="36"/>
        <end position="503"/>
    </location>
</feature>
<feature type="region of interest" description="Disordered" evidence="1">
    <location>
        <begin position="237"/>
        <end position="261"/>
    </location>
</feature>
<keyword evidence="2" id="KW-0732">Signal</keyword>
<reference evidence="4" key="1">
    <citation type="submission" date="2017-12" db="EMBL/GenBank/DDBJ databases">
        <title>Genomic analysis of Paracoccus sp. CBA4604.</title>
        <authorList>
            <person name="Roh S.W."/>
            <person name="Kim J.Y."/>
            <person name="Kim J.S."/>
        </authorList>
    </citation>
    <scope>NUCLEOTIDE SEQUENCE [LARGE SCALE GENOMIC DNA]</scope>
    <source>
        <strain evidence="4">CBA4604</strain>
    </source>
</reference>
<evidence type="ECO:0000256" key="2">
    <source>
        <dbReference type="SAM" id="SignalP"/>
    </source>
</evidence>
<keyword evidence="4" id="KW-1185">Reference proteome</keyword>
<evidence type="ECO:0000313" key="4">
    <source>
        <dbReference type="Proteomes" id="UP000234882"/>
    </source>
</evidence>
<dbReference type="EMBL" id="CP025583">
    <property type="protein sequence ID" value="AUM74199.1"/>
    <property type="molecule type" value="Genomic_DNA"/>
</dbReference>
<sequence>MVNRTWARRDQGADKMMKRTALLLLGATLPWQALAEDVFIRVEAKRSEASAQAAAVAWQEKLGDLPVAIFPLGSEWTAIGLGPLPRGEAEARMQALKQSRSIPADSLLTQAEGVDATGITDAASDRTGAVSIDDAPEPAASGSPSTAGLPGDDAAEAAPEAVEPPAPQHYIRMASFADRAEAEAALAERRRKIPEAGLWQLPNDRFAIVAGPLSETAARQWLKALQGEAIPSDSLIATGDELGQPLDQGTTPDWPEAPETSAEMPPVAEMQDTLQWAGFYDGEIDGKTGPQTRASLAAAVAAQRQSPDPAQVLQALRDERQAWRDRMGFETLTDAHTGLALSAPMTRLEHDRDERALSIYGPKGDSGAALILFSQPGGQQEMLDMTGLITALGWVPAPSRDIGRGSASLSGRDETHIGRAEARVSDGRVEGWVLVWPVEDAQNAPRIASEIAATFERAAPPRSEQPVEAEAGEAESEATAAEGEAVDAPADVPQADATEASDQ</sequence>
<feature type="compositionally biased region" description="Low complexity" evidence="1">
    <location>
        <begin position="477"/>
        <end position="497"/>
    </location>
</feature>
<dbReference type="KEGG" id="paru:CYR75_07900"/>
<dbReference type="AlphaFoldDB" id="A0A2K9MEX7"/>
<evidence type="ECO:0000256" key="1">
    <source>
        <dbReference type="SAM" id="MobiDB-lite"/>
    </source>
</evidence>
<feature type="signal peptide" evidence="2">
    <location>
        <begin position="1"/>
        <end position="35"/>
    </location>
</feature>
<name>A0A2K9MEX7_9RHOB</name>
<feature type="region of interest" description="Disordered" evidence="1">
    <location>
        <begin position="455"/>
        <end position="503"/>
    </location>
</feature>
<dbReference type="Proteomes" id="UP000234882">
    <property type="component" value="Chromosome"/>
</dbReference>
<feature type="region of interest" description="Disordered" evidence="1">
    <location>
        <begin position="129"/>
        <end position="161"/>
    </location>
</feature>
<evidence type="ECO:0000313" key="3">
    <source>
        <dbReference type="EMBL" id="AUM74199.1"/>
    </source>
</evidence>
<accession>A0A2K9MEX7</accession>
<organism evidence="3 4">
    <name type="scientific">Paracoccus jeotgali</name>
    <dbReference type="NCBI Taxonomy" id="2065379"/>
    <lineage>
        <taxon>Bacteria</taxon>
        <taxon>Pseudomonadati</taxon>
        <taxon>Pseudomonadota</taxon>
        <taxon>Alphaproteobacteria</taxon>
        <taxon>Rhodobacterales</taxon>
        <taxon>Paracoccaceae</taxon>
        <taxon>Paracoccus</taxon>
    </lineage>
</organism>
<protein>
    <submittedName>
        <fullName evidence="3">Peptidoglycan-binding protein</fullName>
    </submittedName>
</protein>
<proteinExistence type="predicted"/>
<gene>
    <name evidence="3" type="ORF">CYR75_07900</name>
</gene>